<evidence type="ECO:0000256" key="2">
    <source>
        <dbReference type="ARBA" id="ARBA00022448"/>
    </source>
</evidence>
<accession>A0A9W9FVP9</accession>
<feature type="transmembrane region" description="Helical" evidence="6">
    <location>
        <begin position="57"/>
        <end position="78"/>
    </location>
</feature>
<dbReference type="PANTHER" id="PTHR45649:SF11">
    <property type="entry name" value="TRANSPORTER, PUTATIVE (EUROFUNG)-RELATED"/>
    <property type="match status" value="1"/>
</dbReference>
<reference evidence="7" key="2">
    <citation type="journal article" date="2023" name="IMA Fungus">
        <title>Comparative genomic study of the Penicillium genus elucidates a diverse pangenome and 15 lateral gene transfer events.</title>
        <authorList>
            <person name="Petersen C."/>
            <person name="Sorensen T."/>
            <person name="Nielsen M.R."/>
            <person name="Sondergaard T.E."/>
            <person name="Sorensen J.L."/>
            <person name="Fitzpatrick D.A."/>
            <person name="Frisvad J.C."/>
            <person name="Nielsen K.L."/>
        </authorList>
    </citation>
    <scope>NUCLEOTIDE SEQUENCE</scope>
    <source>
        <strain evidence="7">IBT 30069</strain>
    </source>
</reference>
<feature type="transmembrane region" description="Helical" evidence="6">
    <location>
        <begin position="288"/>
        <end position="312"/>
    </location>
</feature>
<evidence type="ECO:0000256" key="5">
    <source>
        <dbReference type="ARBA" id="ARBA00023136"/>
    </source>
</evidence>
<feature type="transmembrane region" description="Helical" evidence="6">
    <location>
        <begin position="211"/>
        <end position="228"/>
    </location>
</feature>
<feature type="transmembrane region" description="Helical" evidence="6">
    <location>
        <begin position="416"/>
        <end position="439"/>
    </location>
</feature>
<keyword evidence="4 6" id="KW-1133">Transmembrane helix</keyword>
<dbReference type="OrthoDB" id="2417308at2759"/>
<feature type="transmembrane region" description="Helical" evidence="6">
    <location>
        <begin position="90"/>
        <end position="109"/>
    </location>
</feature>
<evidence type="ECO:0000256" key="3">
    <source>
        <dbReference type="ARBA" id="ARBA00022692"/>
    </source>
</evidence>
<keyword evidence="5 6" id="KW-0472">Membrane</keyword>
<dbReference type="Pfam" id="PF13520">
    <property type="entry name" value="AA_permease_2"/>
    <property type="match status" value="1"/>
</dbReference>
<dbReference type="EMBL" id="JAPQKH010000003">
    <property type="protein sequence ID" value="KAJ5107336.1"/>
    <property type="molecule type" value="Genomic_DNA"/>
</dbReference>
<reference evidence="7" key="1">
    <citation type="submission" date="2022-11" db="EMBL/GenBank/DDBJ databases">
        <authorList>
            <person name="Petersen C."/>
        </authorList>
    </citation>
    <scope>NUCLEOTIDE SEQUENCE</scope>
    <source>
        <strain evidence="7">IBT 30069</strain>
    </source>
</reference>
<evidence type="ECO:0000256" key="1">
    <source>
        <dbReference type="ARBA" id="ARBA00004141"/>
    </source>
</evidence>
<protein>
    <recommendedName>
        <fullName evidence="9">Choline transporter</fullName>
    </recommendedName>
</protein>
<feature type="transmembrane region" description="Helical" evidence="6">
    <location>
        <begin position="183"/>
        <end position="205"/>
    </location>
</feature>
<keyword evidence="3 6" id="KW-0812">Transmembrane</keyword>
<keyword evidence="2" id="KW-0813">Transport</keyword>
<proteinExistence type="predicted"/>
<dbReference type="InterPro" id="IPR002293">
    <property type="entry name" value="AA/rel_permease1"/>
</dbReference>
<comment type="caution">
    <text evidence="7">The sequence shown here is derived from an EMBL/GenBank/DDBJ whole genome shotgun (WGS) entry which is preliminary data.</text>
</comment>
<gene>
    <name evidence="7" type="ORF">N7456_004011</name>
</gene>
<evidence type="ECO:0000313" key="7">
    <source>
        <dbReference type="EMBL" id="KAJ5107336.1"/>
    </source>
</evidence>
<name>A0A9W9FVP9_9EURO</name>
<dbReference type="Gene3D" id="1.20.1740.10">
    <property type="entry name" value="Amino acid/polyamine transporter I"/>
    <property type="match status" value="1"/>
</dbReference>
<feature type="transmembrane region" description="Helical" evidence="6">
    <location>
        <begin position="487"/>
        <end position="506"/>
    </location>
</feature>
<feature type="transmembrane region" description="Helical" evidence="6">
    <location>
        <begin position="339"/>
        <end position="367"/>
    </location>
</feature>
<evidence type="ECO:0000313" key="8">
    <source>
        <dbReference type="Proteomes" id="UP001149165"/>
    </source>
</evidence>
<evidence type="ECO:0000256" key="4">
    <source>
        <dbReference type="ARBA" id="ARBA00022989"/>
    </source>
</evidence>
<comment type="subcellular location">
    <subcellularLocation>
        <location evidence="1">Membrane</location>
        <topology evidence="1">Multi-pass membrane protein</topology>
    </subcellularLocation>
</comment>
<organism evidence="7 8">
    <name type="scientific">Penicillium angulare</name>
    <dbReference type="NCBI Taxonomy" id="116970"/>
    <lineage>
        <taxon>Eukaryota</taxon>
        <taxon>Fungi</taxon>
        <taxon>Dikarya</taxon>
        <taxon>Ascomycota</taxon>
        <taxon>Pezizomycotina</taxon>
        <taxon>Eurotiomycetes</taxon>
        <taxon>Eurotiomycetidae</taxon>
        <taxon>Eurotiales</taxon>
        <taxon>Aspergillaceae</taxon>
        <taxon>Penicillium</taxon>
    </lineage>
</organism>
<dbReference type="GO" id="GO:0022857">
    <property type="term" value="F:transmembrane transporter activity"/>
    <property type="evidence" value="ECO:0007669"/>
    <property type="project" value="InterPro"/>
</dbReference>
<dbReference type="PIRSF" id="PIRSF006060">
    <property type="entry name" value="AA_transporter"/>
    <property type="match status" value="1"/>
</dbReference>
<evidence type="ECO:0000256" key="6">
    <source>
        <dbReference type="SAM" id="Phobius"/>
    </source>
</evidence>
<dbReference type="AlphaFoldDB" id="A0A9W9FVP9"/>
<feature type="transmembrane region" description="Helical" evidence="6">
    <location>
        <begin position="451"/>
        <end position="475"/>
    </location>
</feature>
<feature type="transmembrane region" description="Helical" evidence="6">
    <location>
        <begin position="388"/>
        <end position="410"/>
    </location>
</feature>
<dbReference type="Proteomes" id="UP001149165">
    <property type="component" value="Unassembled WGS sequence"/>
</dbReference>
<sequence length="534" mass="58954">MTQSSAKATKQDVMPPDRSSIGPGIVENVCQLKKEYEDDAILRANGHEAAMPRQFNWISALGLGFSITNSWIGYLSCFGQGLRYGGPQTCVFSLLVAFFAQLFVAVGLAELASAYPSSGGQYHFCYILSPAKTRNYSAYVVGWISMLAWWIVTCSGVSLAAQVLNGIVLFCYPDYAGNQWQTYCIYVAVSFVTMIPVFFSTKMYALSQASLYLSLAGYLILFIIALVMHKSRMPTSFLTQPGLGNSGWNDGTAWLLSISNAMYAYGGIDGVIHISEEMPRPGKNIPRVILLTMSIGLFTVFSLLTVLMLFQIDMDAVRSAALPSLELIYQVTGSRSVTLGYFILLFVIYTCCLPSQWLTAGRIAWAFARDNGVPFSKFFSHIHPELQFPLHATIAAFVFTCIYGLLYLASTTAFNSIITSAVLFLNISYSVPQCVLLVRGRQILPARLLDLGWFGLFCNVFSALWIVILGVLIGMPPNLPVSLTSMNYTPVILVGIFVIINIIWLFSGRASFEGPHIDWEMMNQGSQEQTIRSL</sequence>
<evidence type="ECO:0008006" key="9">
    <source>
        <dbReference type="Google" id="ProtNLM"/>
    </source>
</evidence>
<feature type="transmembrane region" description="Helical" evidence="6">
    <location>
        <begin position="147"/>
        <end position="171"/>
    </location>
</feature>
<dbReference type="GO" id="GO:0016020">
    <property type="term" value="C:membrane"/>
    <property type="evidence" value="ECO:0007669"/>
    <property type="project" value="UniProtKB-SubCell"/>
</dbReference>
<dbReference type="PANTHER" id="PTHR45649">
    <property type="entry name" value="AMINO-ACID PERMEASE BAT1"/>
    <property type="match status" value="1"/>
</dbReference>
<keyword evidence="8" id="KW-1185">Reference proteome</keyword>